<organism evidence="1 2">
    <name type="scientific">Microdochium trichocladiopsis</name>
    <dbReference type="NCBI Taxonomy" id="1682393"/>
    <lineage>
        <taxon>Eukaryota</taxon>
        <taxon>Fungi</taxon>
        <taxon>Dikarya</taxon>
        <taxon>Ascomycota</taxon>
        <taxon>Pezizomycotina</taxon>
        <taxon>Sordariomycetes</taxon>
        <taxon>Xylariomycetidae</taxon>
        <taxon>Xylariales</taxon>
        <taxon>Microdochiaceae</taxon>
        <taxon>Microdochium</taxon>
    </lineage>
</organism>
<accession>A0A9P8YES1</accession>
<dbReference type="GeneID" id="70181833"/>
<sequence>MFRGQAVHDPRLHHADISEFLTHQFVCGVVWRIEFSLWTGCCLKVSYIGKPTLILMAWVRELSHNPLSAPQVHDVQKLHEAENVDEVGGLMNATLCPLPQAGAPASRQVGGSTNRHFRNIDSTLEHLLEVSNDEIRTKSCWESRKCRVAGERGLRRKLEAL</sequence>
<dbReference type="Proteomes" id="UP000756346">
    <property type="component" value="Unassembled WGS sequence"/>
</dbReference>
<protein>
    <submittedName>
        <fullName evidence="1">Uncharacterized protein</fullName>
    </submittedName>
</protein>
<gene>
    <name evidence="1" type="ORF">B0I36DRAFT_310692</name>
</gene>
<reference evidence="1" key="1">
    <citation type="journal article" date="2021" name="Nat. Commun.">
        <title>Genetic determinants of endophytism in the Arabidopsis root mycobiome.</title>
        <authorList>
            <person name="Mesny F."/>
            <person name="Miyauchi S."/>
            <person name="Thiergart T."/>
            <person name="Pickel B."/>
            <person name="Atanasova L."/>
            <person name="Karlsson M."/>
            <person name="Huettel B."/>
            <person name="Barry K.W."/>
            <person name="Haridas S."/>
            <person name="Chen C."/>
            <person name="Bauer D."/>
            <person name="Andreopoulos W."/>
            <person name="Pangilinan J."/>
            <person name="LaButti K."/>
            <person name="Riley R."/>
            <person name="Lipzen A."/>
            <person name="Clum A."/>
            <person name="Drula E."/>
            <person name="Henrissat B."/>
            <person name="Kohler A."/>
            <person name="Grigoriev I.V."/>
            <person name="Martin F.M."/>
            <person name="Hacquard S."/>
        </authorList>
    </citation>
    <scope>NUCLEOTIDE SEQUENCE</scope>
    <source>
        <strain evidence="1">MPI-CAGE-CH-0230</strain>
    </source>
</reference>
<proteinExistence type="predicted"/>
<evidence type="ECO:0000313" key="2">
    <source>
        <dbReference type="Proteomes" id="UP000756346"/>
    </source>
</evidence>
<dbReference type="EMBL" id="JAGTJQ010000001">
    <property type="protein sequence ID" value="KAH7040442.1"/>
    <property type="molecule type" value="Genomic_DNA"/>
</dbReference>
<comment type="caution">
    <text evidence="1">The sequence shown here is derived from an EMBL/GenBank/DDBJ whole genome shotgun (WGS) entry which is preliminary data.</text>
</comment>
<evidence type="ECO:0000313" key="1">
    <source>
        <dbReference type="EMBL" id="KAH7040442.1"/>
    </source>
</evidence>
<name>A0A9P8YES1_9PEZI</name>
<dbReference type="RefSeq" id="XP_046018497.1">
    <property type="nucleotide sequence ID" value="XM_046152287.1"/>
</dbReference>
<keyword evidence="2" id="KW-1185">Reference proteome</keyword>
<dbReference type="AlphaFoldDB" id="A0A9P8YES1"/>